<sequence length="376" mass="43027">MRTVLQMTKVFSFTLILLASFSASYGNMAKPYVDGTESSTLFGTKNCKVISERIDLTAVAPVDEDDYAYKLNYKISYRISADQQGLLPLLFIAQNMDVPKSVMVNGVKINLESLTQNMASKFKFLTPSQSGGDFYDIAFDKRSMKWGVQLSELIYFEALILKGENVITVEYDGHPEYNVYGLLREYKIQYALYPSNYWKSFGVIEINIKLPKEAEIRNVNIGTLQNLNNGNYKLTIGKISKDDLKIVFSKKISYFAGALLFLQPFGLAAIAFLISAFFHFKWIKKRRLMYPTKYNFVVPIGMLLVTAITYLVFAFSYDLIKWLLNNDGLKNGYALLLVFTSPFFLLVYGVFVWIVDYQIKKRILMKNTQIESNGRN</sequence>
<protein>
    <recommendedName>
        <fullName evidence="5">DUF4436 domain-containing protein</fullName>
    </recommendedName>
</protein>
<feature type="signal peptide" evidence="2">
    <location>
        <begin position="1"/>
        <end position="29"/>
    </location>
</feature>
<name>A0A4R5MJL3_9SPHI</name>
<feature type="chain" id="PRO_5020425217" description="DUF4436 domain-containing protein" evidence="2">
    <location>
        <begin position="30"/>
        <end position="376"/>
    </location>
</feature>
<reference evidence="3 4" key="1">
    <citation type="submission" date="2019-02" db="EMBL/GenBank/DDBJ databases">
        <title>Pedobacter sp. nov., a novel speices isolated from soil of pinguins habitat in Antarcitica.</title>
        <authorList>
            <person name="He R.-H."/>
        </authorList>
    </citation>
    <scope>NUCLEOTIDE SEQUENCE [LARGE SCALE GENOMIC DNA]</scope>
    <source>
        <strain evidence="3 4">E01020</strain>
    </source>
</reference>
<keyword evidence="1" id="KW-0812">Transmembrane</keyword>
<feature type="transmembrane region" description="Helical" evidence="1">
    <location>
        <begin position="254"/>
        <end position="282"/>
    </location>
</feature>
<comment type="caution">
    <text evidence="3">The sequence shown here is derived from an EMBL/GenBank/DDBJ whole genome shotgun (WGS) entry which is preliminary data.</text>
</comment>
<evidence type="ECO:0000256" key="2">
    <source>
        <dbReference type="SAM" id="SignalP"/>
    </source>
</evidence>
<evidence type="ECO:0008006" key="5">
    <source>
        <dbReference type="Google" id="ProtNLM"/>
    </source>
</evidence>
<dbReference type="Proteomes" id="UP000295668">
    <property type="component" value="Unassembled WGS sequence"/>
</dbReference>
<dbReference type="EMBL" id="SJCY01000009">
    <property type="protein sequence ID" value="TDG35586.1"/>
    <property type="molecule type" value="Genomic_DNA"/>
</dbReference>
<feature type="transmembrane region" description="Helical" evidence="1">
    <location>
        <begin position="333"/>
        <end position="355"/>
    </location>
</feature>
<evidence type="ECO:0000313" key="3">
    <source>
        <dbReference type="EMBL" id="TDG35586.1"/>
    </source>
</evidence>
<dbReference type="OrthoDB" id="6655275at2"/>
<keyword evidence="1" id="KW-1133">Transmembrane helix</keyword>
<dbReference type="RefSeq" id="WP_133263196.1">
    <property type="nucleotide sequence ID" value="NZ_SJCY01000009.1"/>
</dbReference>
<evidence type="ECO:0000256" key="1">
    <source>
        <dbReference type="SAM" id="Phobius"/>
    </source>
</evidence>
<organism evidence="3 4">
    <name type="scientific">Pedobacter changchengzhani</name>
    <dbReference type="NCBI Taxonomy" id="2529274"/>
    <lineage>
        <taxon>Bacteria</taxon>
        <taxon>Pseudomonadati</taxon>
        <taxon>Bacteroidota</taxon>
        <taxon>Sphingobacteriia</taxon>
        <taxon>Sphingobacteriales</taxon>
        <taxon>Sphingobacteriaceae</taxon>
        <taxon>Pedobacter</taxon>
    </lineage>
</organism>
<gene>
    <name evidence="3" type="ORF">EZJ43_13270</name>
</gene>
<feature type="transmembrane region" description="Helical" evidence="1">
    <location>
        <begin position="294"/>
        <end position="313"/>
    </location>
</feature>
<keyword evidence="1" id="KW-0472">Membrane</keyword>
<dbReference type="AlphaFoldDB" id="A0A4R5MJL3"/>
<proteinExistence type="predicted"/>
<keyword evidence="2" id="KW-0732">Signal</keyword>
<evidence type="ECO:0000313" key="4">
    <source>
        <dbReference type="Proteomes" id="UP000295668"/>
    </source>
</evidence>
<keyword evidence="4" id="KW-1185">Reference proteome</keyword>
<accession>A0A4R5MJL3</accession>